<evidence type="ECO:0000313" key="7">
    <source>
        <dbReference type="EMBL" id="AKJ31141.1"/>
    </source>
</evidence>
<proteinExistence type="predicted"/>
<dbReference type="STRING" id="413882.AAW51_4450"/>
<dbReference type="Gene3D" id="2.160.20.10">
    <property type="entry name" value="Single-stranded right-handed beta-helix, Pectin lyase-like"/>
    <property type="match status" value="1"/>
</dbReference>
<sequence length="915" mass="98821">MIPADAPRQLSPVAAARAAIFVATLLLASCGGGDEKSSGAPAGAPESASQPEPERRPAVEDHALAWSQPSTWGGQLPTAGVEVVIPAGKIITLDTDTPPLAGLRIEGTLRFARRNVALTAGYIDVTGALEIGTADEPYTQQAVITLTGAPRTPNDGVSRGLNVRGGRLEIHGAAPQPVWTRLAAHATAGTTSLQLNDTTTGWRAGDRVAIAPTDFYGATATERLTLSAAGGTQLTLSTPLAKFRWGRLQYVTDHGMSLTEDPSFVPPASPAPTVLDERAAVGNLSRNIVLQAPDDEAWRNSGFGVHVMIMNLASKVVVDGVEIRRAGQAGVVGRYPFHWHMLSYDEQGQLRGDAAGHVIRNSSVWDSSQRCIVVHGTNGVQVLHNICHDIAGHAFFLEDAVERRNVFEGNLALKMRAPPPERRLQVHEGEIHEAGPSGFWLTNPDNIVRHNLAGDTAGNGFWLAFPPKPLGLSARVPLRPDRMAHGVFEHNTGHSARASGILLEHVPIDAAGNTVGNYYIPTADGTDGGPRLKFTLKRITSYKNNGGAYRNRAVNPQYVEWVTADNVGTHFAGAVQVGELTRALVIGTSLNQQTLPPSDEPPVAFASYHSALDMHHNTVVSFPFVAGKSSGVFKTDDYYLMGVDKGPVRNANNRLIQSSPGYRTLPPHMDGQPLNRRHWTFAGALWDPHGYWGPKGNYWVYDVPFLTSGAQCAAAAPAGQNGRSCDGEYYGVQSYKTDFDPSDYSFTSPVEVTRQDATGNTIGTWSVADGTVSTMLGHMRHFAARNGGRYVLRFPGRPLPRSIELSITNVYRSSDAFILAVSFDGSLDATGYLTSWHNRAEPKSWSPDTRPDHVRRFTPANSYAEVLNGNGNLVWQDRANHLVWVKVQGGLTPQTGPVNSDQDLYRTYGLLLYPR</sequence>
<protein>
    <submittedName>
        <fullName evidence="7">Copper binding protein, plastocyanin/azurin family</fullName>
    </submittedName>
</protein>
<dbReference type="InterPro" id="IPR019316">
    <property type="entry name" value="G8_domain"/>
</dbReference>
<gene>
    <name evidence="7" type="ORF">AAW51_4450</name>
</gene>
<feature type="domain" description="G8" evidence="6">
    <location>
        <begin position="70"/>
        <end position="184"/>
    </location>
</feature>
<dbReference type="InterPro" id="IPR012334">
    <property type="entry name" value="Pectin_lyas_fold"/>
</dbReference>
<comment type="subcellular location">
    <subcellularLocation>
        <location evidence="1">Cell membrane</location>
    </subcellularLocation>
</comment>
<keyword evidence="8" id="KW-1185">Reference proteome</keyword>
<keyword evidence="2" id="KW-1003">Cell membrane</keyword>
<dbReference type="PANTHER" id="PTHR46769">
    <property type="entry name" value="POLYCYSTIC KIDNEY AND HEPATIC DISEASE 1 (AUTOSOMAL RECESSIVE)-LIKE 1"/>
    <property type="match status" value="1"/>
</dbReference>
<dbReference type="InterPro" id="IPR011050">
    <property type="entry name" value="Pectin_lyase_fold/virulence"/>
</dbReference>
<dbReference type="SMART" id="SM01225">
    <property type="entry name" value="G8"/>
    <property type="match status" value="1"/>
</dbReference>
<evidence type="ECO:0000256" key="4">
    <source>
        <dbReference type="ARBA" id="ARBA00023180"/>
    </source>
</evidence>
<dbReference type="Proteomes" id="UP000035352">
    <property type="component" value="Chromosome"/>
</dbReference>
<dbReference type="PATRIC" id="fig|413882.6.peg.4649"/>
<keyword evidence="3" id="KW-0732">Signal</keyword>
<evidence type="ECO:0000259" key="6">
    <source>
        <dbReference type="PROSITE" id="PS51484"/>
    </source>
</evidence>
<dbReference type="EMBL" id="CP011371">
    <property type="protein sequence ID" value="AKJ31141.1"/>
    <property type="molecule type" value="Genomic_DNA"/>
</dbReference>
<accession>A0A0G3BUT1</accession>
<dbReference type="Pfam" id="PF24606">
    <property type="entry name" value="CEMIP_beta-hel"/>
    <property type="match status" value="1"/>
</dbReference>
<name>A0A0G3BUT1_9BURK</name>
<evidence type="ECO:0000256" key="5">
    <source>
        <dbReference type="SAM" id="MobiDB-lite"/>
    </source>
</evidence>
<evidence type="ECO:0000256" key="1">
    <source>
        <dbReference type="ARBA" id="ARBA00004236"/>
    </source>
</evidence>
<dbReference type="RefSeq" id="WP_053013847.1">
    <property type="nucleotide sequence ID" value="NZ_CP011371.1"/>
</dbReference>
<feature type="compositionally biased region" description="Low complexity" evidence="5">
    <location>
        <begin position="38"/>
        <end position="51"/>
    </location>
</feature>
<dbReference type="Pfam" id="PF10162">
    <property type="entry name" value="G8"/>
    <property type="match status" value="1"/>
</dbReference>
<organism evidence="7 8">
    <name type="scientific">Caldimonas brevitalea</name>
    <dbReference type="NCBI Taxonomy" id="413882"/>
    <lineage>
        <taxon>Bacteria</taxon>
        <taxon>Pseudomonadati</taxon>
        <taxon>Pseudomonadota</taxon>
        <taxon>Betaproteobacteria</taxon>
        <taxon>Burkholderiales</taxon>
        <taxon>Sphaerotilaceae</taxon>
        <taxon>Caldimonas</taxon>
    </lineage>
</organism>
<keyword evidence="2" id="KW-0472">Membrane</keyword>
<evidence type="ECO:0000313" key="8">
    <source>
        <dbReference type="Proteomes" id="UP000035352"/>
    </source>
</evidence>
<dbReference type="KEGG" id="pbh:AAW51_4450"/>
<feature type="region of interest" description="Disordered" evidence="5">
    <location>
        <begin position="34"/>
        <end position="57"/>
    </location>
</feature>
<dbReference type="SUPFAM" id="SSF51126">
    <property type="entry name" value="Pectin lyase-like"/>
    <property type="match status" value="1"/>
</dbReference>
<evidence type="ECO:0000256" key="2">
    <source>
        <dbReference type="ARBA" id="ARBA00022475"/>
    </source>
</evidence>
<dbReference type="InterPro" id="IPR055401">
    <property type="entry name" value="CEMIP_beta-hel_dom"/>
</dbReference>
<dbReference type="GO" id="GO:0005886">
    <property type="term" value="C:plasma membrane"/>
    <property type="evidence" value="ECO:0007669"/>
    <property type="project" value="UniProtKB-SubCell"/>
</dbReference>
<keyword evidence="4" id="KW-0325">Glycoprotein</keyword>
<dbReference type="AlphaFoldDB" id="A0A0G3BUT1"/>
<dbReference type="InterPro" id="IPR052387">
    <property type="entry name" value="Fibrocystin"/>
</dbReference>
<dbReference type="PANTHER" id="PTHR46769:SF2">
    <property type="entry name" value="FIBROCYSTIN-L ISOFORM 2 PRECURSOR-RELATED"/>
    <property type="match status" value="1"/>
</dbReference>
<reference evidence="7 8" key="1">
    <citation type="submission" date="2015-05" db="EMBL/GenBank/DDBJ databases">
        <authorList>
            <person name="Tang B."/>
            <person name="Yu Y."/>
        </authorList>
    </citation>
    <scope>NUCLEOTIDE SEQUENCE [LARGE SCALE GENOMIC DNA]</scope>
    <source>
        <strain evidence="7 8">DSM 7029</strain>
    </source>
</reference>
<dbReference type="OrthoDB" id="9815414at2"/>
<dbReference type="PROSITE" id="PS51484">
    <property type="entry name" value="G8"/>
    <property type="match status" value="1"/>
</dbReference>
<evidence type="ECO:0000256" key="3">
    <source>
        <dbReference type="ARBA" id="ARBA00022729"/>
    </source>
</evidence>